<dbReference type="PROSITE" id="PS50109">
    <property type="entry name" value="HIS_KIN"/>
    <property type="match status" value="1"/>
</dbReference>
<evidence type="ECO:0000256" key="2">
    <source>
        <dbReference type="ARBA" id="ARBA00012438"/>
    </source>
</evidence>
<gene>
    <name evidence="9" type="ORF">GGE12_004183</name>
</gene>
<evidence type="ECO:0000256" key="4">
    <source>
        <dbReference type="ARBA" id="ARBA00022741"/>
    </source>
</evidence>
<dbReference type="EC" id="2.7.13.3" evidence="2"/>
<accession>A0A7W6RPQ4</accession>
<dbReference type="GO" id="GO:0005524">
    <property type="term" value="F:ATP binding"/>
    <property type="evidence" value="ECO:0007669"/>
    <property type="project" value="UniProtKB-KW"/>
</dbReference>
<sequence>MSSADSYLRRLRSKVATDRLEAARYFAENAKPADEKALREAASQESVAWVRNALARAIDRLSPEPGKAPPRGLADRDDLPEGFASQVHAEALETTTAQLIHEIEPLVGSLRLSAELEVQNYDASSTKENIDRLDDFLAALSRLRRAASAPRLDEFSLDELVEEIIQTVDLPAGLEIQKSGPQHCIVVGDRTLVQMSVVNGMRNAVEATVATGAELNELPIAVTWGRTDRDCWVSIVDNGIGFKGNLSRAFDIGTTTKDGHMGMGLAIANQSIASMSGQLLLVPNERGVRFELRWPQSKEA</sequence>
<comment type="caution">
    <text evidence="9">The sequence shown here is derived from an EMBL/GenBank/DDBJ whole genome shotgun (WGS) entry which is preliminary data.</text>
</comment>
<dbReference type="AlphaFoldDB" id="A0A7W6RPQ4"/>
<dbReference type="SUPFAM" id="SSF55874">
    <property type="entry name" value="ATPase domain of HSP90 chaperone/DNA topoisomerase II/histidine kinase"/>
    <property type="match status" value="1"/>
</dbReference>
<dbReference type="RefSeq" id="WP_183927258.1">
    <property type="nucleotide sequence ID" value="NZ_JACIGM010000009.1"/>
</dbReference>
<dbReference type="SMART" id="SM00387">
    <property type="entry name" value="HATPase_c"/>
    <property type="match status" value="1"/>
</dbReference>
<dbReference type="GO" id="GO:0005886">
    <property type="term" value="C:plasma membrane"/>
    <property type="evidence" value="ECO:0007669"/>
    <property type="project" value="TreeGrafter"/>
</dbReference>
<feature type="region of interest" description="Disordered" evidence="7">
    <location>
        <begin position="60"/>
        <end position="79"/>
    </location>
</feature>
<name>A0A7W6RPQ4_9HYPH</name>
<dbReference type="InterPro" id="IPR003594">
    <property type="entry name" value="HATPase_dom"/>
</dbReference>
<evidence type="ECO:0000313" key="10">
    <source>
        <dbReference type="Proteomes" id="UP000533641"/>
    </source>
</evidence>
<evidence type="ECO:0000259" key="8">
    <source>
        <dbReference type="PROSITE" id="PS50109"/>
    </source>
</evidence>
<evidence type="ECO:0000256" key="7">
    <source>
        <dbReference type="SAM" id="MobiDB-lite"/>
    </source>
</evidence>
<dbReference type="InterPro" id="IPR050980">
    <property type="entry name" value="2C_sensor_his_kinase"/>
</dbReference>
<proteinExistence type="predicted"/>
<dbReference type="Proteomes" id="UP000533641">
    <property type="component" value="Unassembled WGS sequence"/>
</dbReference>
<evidence type="ECO:0000256" key="1">
    <source>
        <dbReference type="ARBA" id="ARBA00000085"/>
    </source>
</evidence>
<evidence type="ECO:0000256" key="6">
    <source>
        <dbReference type="ARBA" id="ARBA00022840"/>
    </source>
</evidence>
<dbReference type="PANTHER" id="PTHR44936">
    <property type="entry name" value="SENSOR PROTEIN CREC"/>
    <property type="match status" value="1"/>
</dbReference>
<dbReference type="EMBL" id="JACIGM010000009">
    <property type="protein sequence ID" value="MBB4276386.1"/>
    <property type="molecule type" value="Genomic_DNA"/>
</dbReference>
<dbReference type="GO" id="GO:0000155">
    <property type="term" value="F:phosphorelay sensor kinase activity"/>
    <property type="evidence" value="ECO:0007669"/>
    <property type="project" value="TreeGrafter"/>
</dbReference>
<organism evidence="9 10">
    <name type="scientific">Rhizobium mongolense</name>
    <dbReference type="NCBI Taxonomy" id="57676"/>
    <lineage>
        <taxon>Bacteria</taxon>
        <taxon>Pseudomonadati</taxon>
        <taxon>Pseudomonadota</taxon>
        <taxon>Alphaproteobacteria</taxon>
        <taxon>Hyphomicrobiales</taxon>
        <taxon>Rhizobiaceae</taxon>
        <taxon>Rhizobium/Agrobacterium group</taxon>
        <taxon>Rhizobium</taxon>
    </lineage>
</organism>
<reference evidence="9 10" key="1">
    <citation type="submission" date="2020-08" db="EMBL/GenBank/DDBJ databases">
        <title>Genomic Encyclopedia of Type Strains, Phase IV (KMG-V): Genome sequencing to study the core and pangenomes of soil and plant-associated prokaryotes.</title>
        <authorList>
            <person name="Whitman W."/>
        </authorList>
    </citation>
    <scope>NUCLEOTIDE SEQUENCE [LARGE SCALE GENOMIC DNA]</scope>
    <source>
        <strain evidence="9 10">SEMIA 402</strain>
    </source>
</reference>
<dbReference type="Gene3D" id="3.30.565.10">
    <property type="entry name" value="Histidine kinase-like ATPase, C-terminal domain"/>
    <property type="match status" value="1"/>
</dbReference>
<dbReference type="Pfam" id="PF02518">
    <property type="entry name" value="HATPase_c"/>
    <property type="match status" value="1"/>
</dbReference>
<evidence type="ECO:0000313" key="9">
    <source>
        <dbReference type="EMBL" id="MBB4276386.1"/>
    </source>
</evidence>
<evidence type="ECO:0000256" key="5">
    <source>
        <dbReference type="ARBA" id="ARBA00022777"/>
    </source>
</evidence>
<comment type="catalytic activity">
    <reaction evidence="1">
        <text>ATP + protein L-histidine = ADP + protein N-phospho-L-histidine.</text>
        <dbReference type="EC" id="2.7.13.3"/>
    </reaction>
</comment>
<dbReference type="PANTHER" id="PTHR44936:SF10">
    <property type="entry name" value="SENSOR PROTEIN RSTB"/>
    <property type="match status" value="1"/>
</dbReference>
<keyword evidence="3" id="KW-0808">Transferase</keyword>
<feature type="domain" description="Histidine kinase" evidence="8">
    <location>
        <begin position="98"/>
        <end position="298"/>
    </location>
</feature>
<keyword evidence="5 9" id="KW-0418">Kinase</keyword>
<protein>
    <recommendedName>
        <fullName evidence="2">histidine kinase</fullName>
        <ecNumber evidence="2">2.7.13.3</ecNumber>
    </recommendedName>
</protein>
<keyword evidence="6" id="KW-0067">ATP-binding</keyword>
<dbReference type="InterPro" id="IPR005467">
    <property type="entry name" value="His_kinase_dom"/>
</dbReference>
<evidence type="ECO:0000256" key="3">
    <source>
        <dbReference type="ARBA" id="ARBA00022679"/>
    </source>
</evidence>
<keyword evidence="4" id="KW-0547">Nucleotide-binding</keyword>
<dbReference type="InterPro" id="IPR036890">
    <property type="entry name" value="HATPase_C_sf"/>
</dbReference>